<name>A0A6J6TU91_9ZZZZ</name>
<proteinExistence type="predicted"/>
<dbReference type="InterPro" id="IPR036249">
    <property type="entry name" value="Thioredoxin-like_sf"/>
</dbReference>
<dbReference type="Gene3D" id="3.40.30.10">
    <property type="entry name" value="Glutaredoxin"/>
    <property type="match status" value="1"/>
</dbReference>
<dbReference type="Pfam" id="PF22234">
    <property type="entry name" value="Rv2466c-like"/>
    <property type="match status" value="1"/>
</dbReference>
<accession>A0A6J6TU91</accession>
<dbReference type="AlphaFoldDB" id="A0A6J6TU91"/>
<reference evidence="1" key="1">
    <citation type="submission" date="2020-05" db="EMBL/GenBank/DDBJ databases">
        <authorList>
            <person name="Chiriac C."/>
            <person name="Salcher M."/>
            <person name="Ghai R."/>
            <person name="Kavagutti S V."/>
        </authorList>
    </citation>
    <scope>NUCLEOTIDE SEQUENCE</scope>
</reference>
<gene>
    <name evidence="1" type="ORF">UFOPK2855_00137</name>
</gene>
<evidence type="ECO:0000313" key="1">
    <source>
        <dbReference type="EMBL" id="CAB4750686.1"/>
    </source>
</evidence>
<organism evidence="1">
    <name type="scientific">freshwater metagenome</name>
    <dbReference type="NCBI Taxonomy" id="449393"/>
    <lineage>
        <taxon>unclassified sequences</taxon>
        <taxon>metagenomes</taxon>
        <taxon>ecological metagenomes</taxon>
    </lineage>
</organism>
<dbReference type="EMBL" id="CAEZZK010000013">
    <property type="protein sequence ID" value="CAB4750686.1"/>
    <property type="molecule type" value="Genomic_DNA"/>
</dbReference>
<sequence>MADLEFFFDPGCPWAWATSRWVTEVMSIRDYEVSWKFLSLAMVNSDRGYAPDDEYHKVIHNFGLATLRVASAARASEGNEGVRKFYTAFGTSFHNLKKRQGSDTNPHQLLTEILQSQSLPTKWADAFDDETHTPIIRFETDLAISRAGKDLGAPILTFKPGTASEGTFFGPVIWKIPRGDDAAKFWDAIETVATTPGMAELKRARKSLDLT</sequence>
<protein>
    <submittedName>
        <fullName evidence="1">Unannotated protein</fullName>
    </submittedName>
</protein>
<dbReference type="CDD" id="cd02972">
    <property type="entry name" value="DsbA_family"/>
    <property type="match status" value="1"/>
</dbReference>
<dbReference type="SUPFAM" id="SSF52833">
    <property type="entry name" value="Thioredoxin-like"/>
    <property type="match status" value="1"/>
</dbReference>
<dbReference type="InterPro" id="IPR053977">
    <property type="entry name" value="Rv2466c-like"/>
</dbReference>